<accession>A0A1H8JLW4</accession>
<proteinExistence type="predicted"/>
<name>A0A1H8JLW4_9FIRM</name>
<protein>
    <submittedName>
        <fullName evidence="1">UPF0489 domain-containing protein</fullName>
    </submittedName>
</protein>
<evidence type="ECO:0000313" key="2">
    <source>
        <dbReference type="Proteomes" id="UP000199512"/>
    </source>
</evidence>
<dbReference type="Pfam" id="PF12640">
    <property type="entry name" value="UPF0489"/>
    <property type="match status" value="1"/>
</dbReference>
<dbReference type="Proteomes" id="UP000199512">
    <property type="component" value="Unassembled WGS sequence"/>
</dbReference>
<evidence type="ECO:0000313" key="1">
    <source>
        <dbReference type="EMBL" id="SEN81720.1"/>
    </source>
</evidence>
<dbReference type="EMBL" id="FODF01000015">
    <property type="protein sequence ID" value="SEN81720.1"/>
    <property type="molecule type" value="Genomic_DNA"/>
</dbReference>
<dbReference type="AlphaFoldDB" id="A0A1H8JLW4"/>
<dbReference type="RefSeq" id="WP_091975953.1">
    <property type="nucleotide sequence ID" value="NZ_CAUWDX010000022.1"/>
</dbReference>
<gene>
    <name evidence="1" type="ORF">SAMN05216454_11515</name>
</gene>
<sequence>MDSISYGGFYIDKPLGNNIFSYEERKERKIYVPQLIESEISSVSIGSEAVFIEIDEGIENKCIGLANMYRLKLEGDYKNKEVYIFDNHNHSFFFWCKALKEKKFEKGIRLLHVDQHKDTRKPNSYEVDIENLEDVIRYTNEVLNVGSFIQPALYHKIFDDVDIVDSTYSLERELVEKYVLDIDLDFFSKDMDYIDFDWKLNRVREYIDKADLITIATSPFFIEQNRAIEVLKMLFPIEKTHKLW</sequence>
<dbReference type="OrthoDB" id="1755455at2"/>
<dbReference type="STRING" id="215200.SAMN05216454_11515"/>
<keyword evidence="2" id="KW-1185">Reference proteome</keyword>
<dbReference type="InterPro" id="IPR024131">
    <property type="entry name" value="UPF0489"/>
</dbReference>
<reference evidence="1 2" key="1">
    <citation type="submission" date="2016-10" db="EMBL/GenBank/DDBJ databases">
        <authorList>
            <person name="de Groot N.N."/>
        </authorList>
    </citation>
    <scope>NUCLEOTIDE SEQUENCE [LARGE SCALE GENOMIC DNA]</scope>
    <source>
        <strain evidence="1 2">Calf135</strain>
    </source>
</reference>
<organism evidence="1 2">
    <name type="scientific">Peptostreptococcus russellii</name>
    <dbReference type="NCBI Taxonomy" id="215200"/>
    <lineage>
        <taxon>Bacteria</taxon>
        <taxon>Bacillati</taxon>
        <taxon>Bacillota</taxon>
        <taxon>Clostridia</taxon>
        <taxon>Peptostreptococcales</taxon>
        <taxon>Peptostreptococcaceae</taxon>
        <taxon>Peptostreptococcus</taxon>
    </lineage>
</organism>